<dbReference type="Gene3D" id="2.40.50.40">
    <property type="match status" value="1"/>
</dbReference>
<feature type="signal peptide" evidence="2">
    <location>
        <begin position="1"/>
        <end position="25"/>
    </location>
</feature>
<reference evidence="4" key="1">
    <citation type="submission" date="2021-01" db="EMBL/GenBank/DDBJ databases">
        <authorList>
            <person name="Zahm M."/>
            <person name="Roques C."/>
            <person name="Cabau C."/>
            <person name="Klopp C."/>
            <person name="Donnadieu C."/>
            <person name="Jouanno E."/>
            <person name="Lampietro C."/>
            <person name="Louis A."/>
            <person name="Herpin A."/>
            <person name="Echchiki A."/>
            <person name="Berthelot C."/>
            <person name="Parey E."/>
            <person name="Roest-Crollius H."/>
            <person name="Braasch I."/>
            <person name="Postlethwait J."/>
            <person name="Bobe J."/>
            <person name="Montfort J."/>
            <person name="Bouchez O."/>
            <person name="Begum T."/>
            <person name="Mejri S."/>
            <person name="Adams A."/>
            <person name="Chen W.-J."/>
            <person name="Guiguen Y."/>
        </authorList>
    </citation>
    <scope>NUCLEOTIDE SEQUENCE</scope>
    <source>
        <tissue evidence="4">Blood</tissue>
    </source>
</reference>
<dbReference type="Proteomes" id="UP000829720">
    <property type="component" value="Unassembled WGS sequence"/>
</dbReference>
<comment type="caution">
    <text evidence="4">The sequence shown here is derived from an EMBL/GenBank/DDBJ whole genome shotgun (WGS) entry which is preliminary data.</text>
</comment>
<organism evidence="4 5">
    <name type="scientific">Albula goreensis</name>
    <dbReference type="NCBI Taxonomy" id="1534307"/>
    <lineage>
        <taxon>Eukaryota</taxon>
        <taxon>Metazoa</taxon>
        <taxon>Chordata</taxon>
        <taxon>Craniata</taxon>
        <taxon>Vertebrata</taxon>
        <taxon>Euteleostomi</taxon>
        <taxon>Actinopterygii</taxon>
        <taxon>Neopterygii</taxon>
        <taxon>Teleostei</taxon>
        <taxon>Albuliformes</taxon>
        <taxon>Albulidae</taxon>
        <taxon>Albula</taxon>
    </lineage>
</organism>
<keyword evidence="5" id="KW-1185">Reference proteome</keyword>
<proteinExistence type="predicted"/>
<dbReference type="InterPro" id="IPR001811">
    <property type="entry name" value="Chemokine_IL8-like_dom"/>
</dbReference>
<dbReference type="Pfam" id="PF00048">
    <property type="entry name" value="IL8"/>
    <property type="match status" value="1"/>
</dbReference>
<evidence type="ECO:0000313" key="5">
    <source>
        <dbReference type="Proteomes" id="UP000829720"/>
    </source>
</evidence>
<evidence type="ECO:0000313" key="4">
    <source>
        <dbReference type="EMBL" id="KAI1900365.1"/>
    </source>
</evidence>
<accession>A0A8T3E1D3</accession>
<dbReference type="InterPro" id="IPR036048">
    <property type="entry name" value="Interleukin_8-like_sf"/>
</dbReference>
<evidence type="ECO:0000256" key="1">
    <source>
        <dbReference type="ARBA" id="ARBA00022514"/>
    </source>
</evidence>
<dbReference type="AlphaFoldDB" id="A0A8T3E1D3"/>
<dbReference type="GO" id="GO:0005615">
    <property type="term" value="C:extracellular space"/>
    <property type="evidence" value="ECO:0007669"/>
    <property type="project" value="UniProtKB-KW"/>
</dbReference>
<dbReference type="SMART" id="SM00199">
    <property type="entry name" value="SCY"/>
    <property type="match status" value="1"/>
</dbReference>
<dbReference type="GO" id="GO:0008009">
    <property type="term" value="F:chemokine activity"/>
    <property type="evidence" value="ECO:0007669"/>
    <property type="project" value="InterPro"/>
</dbReference>
<dbReference type="SUPFAM" id="SSF54117">
    <property type="entry name" value="Interleukin 8-like chemokines"/>
    <property type="match status" value="1"/>
</dbReference>
<feature type="chain" id="PRO_5035771433" description="Chemokine interleukin-8-like domain-containing protein" evidence="2">
    <location>
        <begin position="26"/>
        <end position="96"/>
    </location>
</feature>
<keyword evidence="1" id="KW-0202">Cytokine</keyword>
<name>A0A8T3E1D3_9TELE</name>
<dbReference type="GO" id="GO:0006955">
    <property type="term" value="P:immune response"/>
    <property type="evidence" value="ECO:0007669"/>
    <property type="project" value="InterPro"/>
</dbReference>
<evidence type="ECO:0000256" key="2">
    <source>
        <dbReference type="SAM" id="SignalP"/>
    </source>
</evidence>
<feature type="domain" description="Chemokine interleukin-8-like" evidence="3">
    <location>
        <begin position="31"/>
        <end position="93"/>
    </location>
</feature>
<evidence type="ECO:0000259" key="3">
    <source>
        <dbReference type="SMART" id="SM00199"/>
    </source>
</evidence>
<sequence>MTGKMTASFALWLCASLMVTSMTEAFSLGGKTRCLCAGKMQKGFDRNNVLNITVYPKSPSCDRVEILLIRKQPMGPVCLDPNSPNGKLILKKKKLK</sequence>
<protein>
    <recommendedName>
        <fullName evidence="3">Chemokine interleukin-8-like domain-containing protein</fullName>
    </recommendedName>
</protein>
<dbReference type="EMBL" id="JAERUA010000004">
    <property type="protein sequence ID" value="KAI1900365.1"/>
    <property type="molecule type" value="Genomic_DNA"/>
</dbReference>
<keyword evidence="2" id="KW-0732">Signal</keyword>
<dbReference type="OrthoDB" id="9948647at2759"/>
<gene>
    <name evidence="4" type="ORF">AGOR_G00049210</name>
</gene>